<dbReference type="InterPro" id="IPR012337">
    <property type="entry name" value="RNaseH-like_sf"/>
</dbReference>
<proteinExistence type="predicted"/>
<evidence type="ECO:0000256" key="3">
    <source>
        <dbReference type="ARBA" id="ARBA00022722"/>
    </source>
</evidence>
<keyword evidence="2" id="KW-0548">Nucleotidyltransferase</keyword>
<dbReference type="Pfam" id="PF00665">
    <property type="entry name" value="rve"/>
    <property type="match status" value="1"/>
</dbReference>
<name>A0A3L8Q7Q0_CHLGU</name>
<dbReference type="EMBL" id="QUSF01003094">
    <property type="protein sequence ID" value="RLV63325.1"/>
    <property type="molecule type" value="Genomic_DNA"/>
</dbReference>
<evidence type="ECO:0000256" key="4">
    <source>
        <dbReference type="ARBA" id="ARBA00022759"/>
    </source>
</evidence>
<keyword evidence="5" id="KW-0378">Hydrolase</keyword>
<dbReference type="PANTHER" id="PTHR37984:SF5">
    <property type="entry name" value="PROTEIN NYNRIN-LIKE"/>
    <property type="match status" value="1"/>
</dbReference>
<dbReference type="InterPro" id="IPR001584">
    <property type="entry name" value="Integrase_cat-core"/>
</dbReference>
<evidence type="ECO:0000256" key="6">
    <source>
        <dbReference type="ARBA" id="ARBA00023268"/>
    </source>
</evidence>
<evidence type="ECO:0000313" key="9">
    <source>
        <dbReference type="EMBL" id="RLV63325.1"/>
    </source>
</evidence>
<dbReference type="InterPro" id="IPR041577">
    <property type="entry name" value="RT_RNaseH_2"/>
</dbReference>
<comment type="caution">
    <text evidence="9">The sequence shown here is derived from an EMBL/GenBank/DDBJ whole genome shotgun (WGS) entry which is preliminary data.</text>
</comment>
<dbReference type="Gene3D" id="3.10.20.370">
    <property type="match status" value="1"/>
</dbReference>
<dbReference type="Pfam" id="PF00075">
    <property type="entry name" value="RNase_H"/>
    <property type="match status" value="1"/>
</dbReference>
<dbReference type="Pfam" id="PF18697">
    <property type="entry name" value="MLVIN_C"/>
    <property type="match status" value="1"/>
</dbReference>
<dbReference type="InterPro" id="IPR040643">
    <property type="entry name" value="MLVIN_C"/>
</dbReference>
<dbReference type="OrthoDB" id="9950135at2759"/>
<dbReference type="Gene3D" id="2.30.30.850">
    <property type="match status" value="1"/>
</dbReference>
<evidence type="ECO:0000313" key="10">
    <source>
        <dbReference type="Proteomes" id="UP000276834"/>
    </source>
</evidence>
<dbReference type="InterPro" id="IPR050951">
    <property type="entry name" value="Retrovirus_Pol_polyprotein"/>
</dbReference>
<dbReference type="Proteomes" id="UP000276834">
    <property type="component" value="Unassembled WGS sequence"/>
</dbReference>
<protein>
    <submittedName>
        <fullName evidence="9">Uncharacterized protein</fullName>
    </submittedName>
</protein>
<dbReference type="InterPro" id="IPR036397">
    <property type="entry name" value="RNaseH_sf"/>
</dbReference>
<keyword evidence="1" id="KW-0808">Transferase</keyword>
<keyword evidence="4" id="KW-0255">Endonuclease</keyword>
<dbReference type="PANTHER" id="PTHR37984">
    <property type="entry name" value="PROTEIN CBG26694"/>
    <property type="match status" value="1"/>
</dbReference>
<dbReference type="InterPro" id="IPR043502">
    <property type="entry name" value="DNA/RNA_pol_sf"/>
</dbReference>
<dbReference type="Gene3D" id="3.30.420.10">
    <property type="entry name" value="Ribonuclease H-like superfamily/Ribonuclease H"/>
    <property type="match status" value="2"/>
</dbReference>
<reference evidence="9 10" key="1">
    <citation type="journal article" date="2018" name="Proc. R. Soc. B">
        <title>A non-coding region near Follistatin controls head colour polymorphism in the Gouldian finch.</title>
        <authorList>
            <person name="Toomey M.B."/>
            <person name="Marques C.I."/>
            <person name="Andrade P."/>
            <person name="Araujo P.M."/>
            <person name="Sabatino S."/>
            <person name="Gazda M.A."/>
            <person name="Afonso S."/>
            <person name="Lopes R.J."/>
            <person name="Corbo J.C."/>
            <person name="Carneiro M."/>
        </authorList>
    </citation>
    <scope>NUCLEOTIDE SEQUENCE [LARGE SCALE GENOMIC DNA]</scope>
    <source>
        <strain evidence="9">Red01</strain>
        <tissue evidence="9">Muscle</tissue>
    </source>
</reference>
<dbReference type="Gene3D" id="3.30.70.270">
    <property type="match status" value="1"/>
</dbReference>
<dbReference type="PROSITE" id="PS50879">
    <property type="entry name" value="RNASE_H_1"/>
    <property type="match status" value="1"/>
</dbReference>
<evidence type="ECO:0000256" key="5">
    <source>
        <dbReference type="ARBA" id="ARBA00022801"/>
    </source>
</evidence>
<dbReference type="GO" id="GO:0016779">
    <property type="term" value="F:nucleotidyltransferase activity"/>
    <property type="evidence" value="ECO:0007669"/>
    <property type="project" value="UniProtKB-KW"/>
</dbReference>
<dbReference type="GO" id="GO:0015074">
    <property type="term" value="P:DNA integration"/>
    <property type="evidence" value="ECO:0007669"/>
    <property type="project" value="InterPro"/>
</dbReference>
<feature type="domain" description="RNase H type-1" evidence="7">
    <location>
        <begin position="376"/>
        <end position="522"/>
    </location>
</feature>
<dbReference type="PROSITE" id="PS50994">
    <property type="entry name" value="INTEGRASE"/>
    <property type="match status" value="1"/>
</dbReference>
<dbReference type="GO" id="GO:0003676">
    <property type="term" value="F:nucleic acid binding"/>
    <property type="evidence" value="ECO:0007669"/>
    <property type="project" value="InterPro"/>
</dbReference>
<evidence type="ECO:0000256" key="1">
    <source>
        <dbReference type="ARBA" id="ARBA00022679"/>
    </source>
</evidence>
<dbReference type="SUPFAM" id="SSF56672">
    <property type="entry name" value="DNA/RNA polymerases"/>
    <property type="match status" value="1"/>
</dbReference>
<dbReference type="InterPro" id="IPR002156">
    <property type="entry name" value="RNaseH_domain"/>
</dbReference>
<gene>
    <name evidence="9" type="ORF">DV515_00018387</name>
</gene>
<keyword evidence="6" id="KW-0511">Multifunctional enzyme</keyword>
<dbReference type="SUPFAM" id="SSF53098">
    <property type="entry name" value="Ribonuclease H-like"/>
    <property type="match status" value="2"/>
</dbReference>
<feature type="domain" description="Integrase catalytic" evidence="8">
    <location>
        <begin position="646"/>
        <end position="803"/>
    </location>
</feature>
<dbReference type="Gene3D" id="1.10.340.70">
    <property type="match status" value="1"/>
</dbReference>
<dbReference type="CDD" id="cd09273">
    <property type="entry name" value="RNase_HI_RT_Bel"/>
    <property type="match status" value="1"/>
</dbReference>
<keyword evidence="3" id="KW-0540">Nuclease</keyword>
<organism evidence="9 10">
    <name type="scientific">Chloebia gouldiae</name>
    <name type="common">Gouldian finch</name>
    <name type="synonym">Erythrura gouldiae</name>
    <dbReference type="NCBI Taxonomy" id="44316"/>
    <lineage>
        <taxon>Eukaryota</taxon>
        <taxon>Metazoa</taxon>
        <taxon>Chordata</taxon>
        <taxon>Craniata</taxon>
        <taxon>Vertebrata</taxon>
        <taxon>Euteleostomi</taxon>
        <taxon>Archelosauria</taxon>
        <taxon>Archosauria</taxon>
        <taxon>Dinosauria</taxon>
        <taxon>Saurischia</taxon>
        <taxon>Theropoda</taxon>
        <taxon>Coelurosauria</taxon>
        <taxon>Aves</taxon>
        <taxon>Neognathae</taxon>
        <taxon>Neoaves</taxon>
        <taxon>Telluraves</taxon>
        <taxon>Australaves</taxon>
        <taxon>Passeriformes</taxon>
        <taxon>Passeroidea</taxon>
        <taxon>Passeridae</taxon>
        <taxon>Chloebia</taxon>
    </lineage>
</organism>
<evidence type="ECO:0000259" key="7">
    <source>
        <dbReference type="PROSITE" id="PS50879"/>
    </source>
</evidence>
<dbReference type="InterPro" id="IPR043128">
    <property type="entry name" value="Rev_trsase/Diguanyl_cyclase"/>
</dbReference>
<accession>A0A3L8Q7Q0</accession>
<dbReference type="Pfam" id="PF17919">
    <property type="entry name" value="RT_RNaseH_2"/>
    <property type="match status" value="1"/>
</dbReference>
<sequence>MGGFPMAPIDAAQAQAQAMMLGNYRNQSRLDRDLRPVFGRDLLSLLNAKILFEGGRVKLEIPDEEIGKIFVIQEVDPTPIPDEISNAVVPWDRGTCVNLTIALLNMLGQAGYRVSKEKAQLVRKSVLYLGCELAQGQRCLGTNRVETICSIPLPRSHQELRSFLGMVGWCRLWILNFGLIAKPLYEALKEPQLDWTPVRKKAFLDLKQALKEAPALGLPDLNKDFQLYVYERQKLALGVLTQKLGSWKRPVGYFSKQLDAVSTGWPPCLRAVAATVLLIQEARKLTLGRKIDVYVPHMVMAVLEQKGSHWLPSSRMLQYQAILREQDDVQLQTTSHLNPAEFLRSKVTEDELVHDCVEMIEQVYSSQQDLKDEPLDTADWELFTDGSSFVENGTRYAGYSVVTVFQVIEARALTPGTSAQKAEIIGLTRALILSTGRKVNIWTDSKYAFGVVHIHGALWRERGLLSSQGTAIKHQEEVVALLDAVHKPEQVAVMHVRGHQKEDGKIFRGNRLADAAAREVARQVWTQMALKPTRTNPANPYLQQPPRYSREDEKLAALLKANKNATGWYVTNTGQVVVPSWIMKAILVAEHNKSHWGAEALVKFLKSEIVSNRMLSLAKRVNAMCSVRLKNNPVVRKQIQLGRLQVGPEPGDYWQVDFSELPKAQGYKYLLVYVCTFSGWPEAFPCRTNQAKEVIKTLLKEIIPRFGVPLGLSSDRGPHFIAHIVQETARMLKITWNLHTPWRPQSSGQVERMNQTLKSQIKKICQEGKIQWPQASPLALLRIRIKPRERIGVSPYEILYGKPYHASTMKGDPHVTGDQVVYNYVVSLHRILNALRGALQWNRPLSLENPVHDVQPGDQVYVKNWSTDPLRESWSGPHQVILTTYTAVKVAGMDSWIHYTRIKKAPTQWVSQAVTPTRLILRANYS</sequence>
<dbReference type="GO" id="GO:0004523">
    <property type="term" value="F:RNA-DNA hybrid ribonuclease activity"/>
    <property type="evidence" value="ECO:0007669"/>
    <property type="project" value="InterPro"/>
</dbReference>
<dbReference type="AlphaFoldDB" id="A0A3L8Q7Q0"/>
<evidence type="ECO:0000259" key="8">
    <source>
        <dbReference type="PROSITE" id="PS50994"/>
    </source>
</evidence>
<keyword evidence="10" id="KW-1185">Reference proteome</keyword>
<evidence type="ECO:0000256" key="2">
    <source>
        <dbReference type="ARBA" id="ARBA00022695"/>
    </source>
</evidence>